<feature type="domain" description="Replicative helicase loading/DNA remodeling protein DnaB N-terminal winged helix" evidence="1">
    <location>
        <begin position="2"/>
        <end position="142"/>
    </location>
</feature>
<evidence type="ECO:0000313" key="3">
    <source>
        <dbReference type="Proteomes" id="UP000824070"/>
    </source>
</evidence>
<evidence type="ECO:0000259" key="1">
    <source>
        <dbReference type="Pfam" id="PF25888"/>
    </source>
</evidence>
<gene>
    <name evidence="2" type="ORF">IAC52_02505</name>
</gene>
<feature type="non-terminal residue" evidence="2">
    <location>
        <position position="166"/>
    </location>
</feature>
<dbReference type="EMBL" id="DVMV01000017">
    <property type="protein sequence ID" value="HIU45150.1"/>
    <property type="molecule type" value="Genomic_DNA"/>
</dbReference>
<dbReference type="InterPro" id="IPR058660">
    <property type="entry name" value="WHD_DnaB"/>
</dbReference>
<evidence type="ECO:0000313" key="2">
    <source>
        <dbReference type="EMBL" id="HIU45150.1"/>
    </source>
</evidence>
<reference evidence="2" key="1">
    <citation type="submission" date="2020-10" db="EMBL/GenBank/DDBJ databases">
        <authorList>
            <person name="Gilroy R."/>
        </authorList>
    </citation>
    <scope>NUCLEOTIDE SEQUENCE</scope>
    <source>
        <strain evidence="2">ChiGjej1B1-22543</strain>
    </source>
</reference>
<accession>A0A9D1LNN9</accession>
<reference evidence="2" key="2">
    <citation type="journal article" date="2021" name="PeerJ">
        <title>Extensive microbial diversity within the chicken gut microbiome revealed by metagenomics and culture.</title>
        <authorList>
            <person name="Gilroy R."/>
            <person name="Ravi A."/>
            <person name="Getino M."/>
            <person name="Pursley I."/>
            <person name="Horton D.L."/>
            <person name="Alikhan N.F."/>
            <person name="Baker D."/>
            <person name="Gharbi K."/>
            <person name="Hall N."/>
            <person name="Watson M."/>
            <person name="Adriaenssens E.M."/>
            <person name="Foster-Nyarko E."/>
            <person name="Jarju S."/>
            <person name="Secka A."/>
            <person name="Antonio M."/>
            <person name="Oren A."/>
            <person name="Chaudhuri R.R."/>
            <person name="La Ragione R."/>
            <person name="Hildebrand F."/>
            <person name="Pallen M.J."/>
        </authorList>
    </citation>
    <scope>NUCLEOTIDE SEQUENCE</scope>
    <source>
        <strain evidence="2">ChiGjej1B1-22543</strain>
    </source>
</reference>
<proteinExistence type="predicted"/>
<protein>
    <recommendedName>
        <fullName evidence="1">Replicative helicase loading/DNA remodeling protein DnaB N-terminal winged helix domain-containing protein</fullName>
    </recommendedName>
</protein>
<comment type="caution">
    <text evidence="2">The sequence shown here is derived from an EMBL/GenBank/DDBJ whole genome shotgun (WGS) entry which is preliminary data.</text>
</comment>
<name>A0A9D1LNN9_9FIRM</name>
<organism evidence="2 3">
    <name type="scientific">Candidatus Alloenteromonas pullicola</name>
    <dbReference type="NCBI Taxonomy" id="2840784"/>
    <lineage>
        <taxon>Bacteria</taxon>
        <taxon>Bacillati</taxon>
        <taxon>Bacillota</taxon>
        <taxon>Bacillota incertae sedis</taxon>
        <taxon>Candidatus Alloenteromonas</taxon>
    </lineage>
</organism>
<dbReference type="Pfam" id="PF25888">
    <property type="entry name" value="WHD_DnaB"/>
    <property type="match status" value="1"/>
</dbReference>
<dbReference type="Proteomes" id="UP000824070">
    <property type="component" value="Unassembled WGS sequence"/>
</dbReference>
<sequence length="166" mass="18299">MGVYLSLSSIPSSMAPHEASELLRCCWSTLQDLQGSLTLLEGIGLVDSYKDEKAGVYCLLMNPPLPAESFLSSELLSRQLSNSIGEENFKELKSQLIGAKLPLKTFARIGSKFEDNYGLFPRMHKAKTVLLFDKSKFDKAFTSTSGFSANTLSDDEIKKISELSAF</sequence>
<dbReference type="AlphaFoldDB" id="A0A9D1LNN9"/>